<dbReference type="AlphaFoldDB" id="A0AAD0UQA4"/>
<accession>A0AAD0UQA4</accession>
<evidence type="ECO:0000256" key="2">
    <source>
        <dbReference type="ARBA" id="ARBA00012438"/>
    </source>
</evidence>
<feature type="transmembrane region" description="Helical" evidence="8">
    <location>
        <begin position="120"/>
        <end position="138"/>
    </location>
</feature>
<evidence type="ECO:0000256" key="1">
    <source>
        <dbReference type="ARBA" id="ARBA00000085"/>
    </source>
</evidence>
<keyword evidence="7" id="KW-0067">ATP-binding</keyword>
<evidence type="ECO:0000313" key="12">
    <source>
        <dbReference type="Proteomes" id="UP000276407"/>
    </source>
</evidence>
<keyword evidence="5" id="KW-0547">Nucleotide-binding</keyword>
<dbReference type="SUPFAM" id="SSF55874">
    <property type="entry name" value="ATPase domain of HSP90 chaperone/DNA topoisomerase II/histidine kinase"/>
    <property type="match status" value="1"/>
</dbReference>
<sequence length="381" mass="43633">MHWKRFENIYADKDYILKIRAWYLFLFNSISVVLDSIALFLFLYKDVQFLPASFFLFFIASIVSIFLLWKGMFRAALTATLGSGIWNILGGLFFGNPNGNMLLAFPLIVILFLLFTNIRITIYISLFFLGVMFGYFALQNENGTLVVSYAIDSVLIYTLFTIMALLTVRILNTYIDEKNELIKEIHHRVRNNLQVLCGLADLHRNQEENSKSVLFEFQNRILAMSEVHNYMYKSDNYHNVEFSGVIDKIVENSKKKHKDSTALAVNNSDKISLPIETAIPCAMIFNELLENCLTHAFKNTTDPKIEIRFFRSKKIFQLIVKDNGVGMPMPFDVKKSSTTGFTLIHILSKQMHGNFRLSGDQGLTAVLEFSYHSDSADPANP</sequence>
<keyword evidence="8" id="KW-1133">Transmembrane helix</keyword>
<name>A0AAD0UQA4_9LEPT</name>
<feature type="domain" description="Signal transduction histidine kinase subgroup 2 dimerisation and phosphoacceptor" evidence="10">
    <location>
        <begin position="184"/>
        <end position="254"/>
    </location>
</feature>
<dbReference type="InterPro" id="IPR003594">
    <property type="entry name" value="HATPase_dom"/>
</dbReference>
<keyword evidence="8" id="KW-0472">Membrane</keyword>
<dbReference type="KEGG" id="lkm:EFP84_14285"/>
<dbReference type="InterPro" id="IPR036890">
    <property type="entry name" value="HATPase_C_sf"/>
</dbReference>
<feature type="transmembrane region" description="Helical" evidence="8">
    <location>
        <begin position="76"/>
        <end position="94"/>
    </location>
</feature>
<dbReference type="Gene3D" id="3.30.450.20">
    <property type="entry name" value="PAS domain"/>
    <property type="match status" value="1"/>
</dbReference>
<feature type="transmembrane region" description="Helical" evidence="8">
    <location>
        <begin position="49"/>
        <end position="69"/>
    </location>
</feature>
<dbReference type="Gene3D" id="3.30.565.10">
    <property type="entry name" value="Histidine kinase-like ATPase, C-terminal domain"/>
    <property type="match status" value="1"/>
</dbReference>
<dbReference type="EC" id="2.7.13.3" evidence="2"/>
<evidence type="ECO:0000259" key="10">
    <source>
        <dbReference type="Pfam" id="PF07568"/>
    </source>
</evidence>
<evidence type="ECO:0000256" key="5">
    <source>
        <dbReference type="ARBA" id="ARBA00022741"/>
    </source>
</evidence>
<gene>
    <name evidence="11" type="ORF">EFP84_14285</name>
</gene>
<evidence type="ECO:0000313" key="11">
    <source>
        <dbReference type="EMBL" id="AYV56552.1"/>
    </source>
</evidence>
<organism evidence="11 12">
    <name type="scientific">Leptospira kmetyi</name>
    <dbReference type="NCBI Taxonomy" id="408139"/>
    <lineage>
        <taxon>Bacteria</taxon>
        <taxon>Pseudomonadati</taxon>
        <taxon>Spirochaetota</taxon>
        <taxon>Spirochaetia</taxon>
        <taxon>Leptospirales</taxon>
        <taxon>Leptospiraceae</taxon>
        <taxon>Leptospira</taxon>
    </lineage>
</organism>
<keyword evidence="3" id="KW-0597">Phosphoprotein</keyword>
<feature type="transmembrane region" description="Helical" evidence="8">
    <location>
        <begin position="150"/>
        <end position="171"/>
    </location>
</feature>
<protein>
    <recommendedName>
        <fullName evidence="2">histidine kinase</fullName>
        <ecNumber evidence="2">2.7.13.3</ecNumber>
    </recommendedName>
</protein>
<keyword evidence="6 11" id="KW-0418">Kinase</keyword>
<dbReference type="PANTHER" id="PTHR41523">
    <property type="entry name" value="TWO-COMPONENT SYSTEM SENSOR PROTEIN"/>
    <property type="match status" value="1"/>
</dbReference>
<evidence type="ECO:0000256" key="6">
    <source>
        <dbReference type="ARBA" id="ARBA00022777"/>
    </source>
</evidence>
<reference evidence="11 12" key="1">
    <citation type="submission" date="2018-11" db="EMBL/GenBank/DDBJ databases">
        <title>Complete genome sequence of Leptospira kmetyi isolate LS 001/16 from soil sample associated with a leptospirosis patient in Kelantan.</title>
        <authorList>
            <person name="Muhammad Yusoff F."/>
            <person name="Muhammad Yusoff S."/>
            <person name="Ahmad M.N."/>
            <person name="Yusof N.Y."/>
            <person name="Aziah I."/>
        </authorList>
    </citation>
    <scope>NUCLEOTIDE SEQUENCE [LARGE SCALE GENOMIC DNA]</scope>
    <source>
        <strain evidence="11 12">LS 001/16</strain>
    </source>
</reference>
<feature type="transmembrane region" description="Helical" evidence="8">
    <location>
        <begin position="21"/>
        <end position="43"/>
    </location>
</feature>
<evidence type="ECO:0000256" key="3">
    <source>
        <dbReference type="ARBA" id="ARBA00022553"/>
    </source>
</evidence>
<evidence type="ECO:0000256" key="7">
    <source>
        <dbReference type="ARBA" id="ARBA00022840"/>
    </source>
</evidence>
<keyword evidence="4" id="KW-0808">Transferase</keyword>
<dbReference type="EMBL" id="CP033614">
    <property type="protein sequence ID" value="AYV56552.1"/>
    <property type="molecule type" value="Genomic_DNA"/>
</dbReference>
<feature type="domain" description="Histidine kinase/HSP90-like ATPase" evidence="9">
    <location>
        <begin position="284"/>
        <end position="368"/>
    </location>
</feature>
<dbReference type="PANTHER" id="PTHR41523:SF8">
    <property type="entry name" value="ETHYLENE RESPONSE SENSOR PROTEIN"/>
    <property type="match status" value="1"/>
</dbReference>
<dbReference type="InterPro" id="IPR011495">
    <property type="entry name" value="Sig_transdc_His_kin_sub2_dim/P"/>
</dbReference>
<evidence type="ECO:0000259" key="9">
    <source>
        <dbReference type="Pfam" id="PF02518"/>
    </source>
</evidence>
<dbReference type="Pfam" id="PF02518">
    <property type="entry name" value="HATPase_c"/>
    <property type="match status" value="1"/>
</dbReference>
<dbReference type="GO" id="GO:0004673">
    <property type="term" value="F:protein histidine kinase activity"/>
    <property type="evidence" value="ECO:0007669"/>
    <property type="project" value="UniProtKB-EC"/>
</dbReference>
<dbReference type="RefSeq" id="WP_123179877.1">
    <property type="nucleotide sequence ID" value="NZ_CP033614.1"/>
</dbReference>
<comment type="catalytic activity">
    <reaction evidence="1">
        <text>ATP + protein L-histidine = ADP + protein N-phospho-L-histidine.</text>
        <dbReference type="EC" id="2.7.13.3"/>
    </reaction>
</comment>
<evidence type="ECO:0000256" key="4">
    <source>
        <dbReference type="ARBA" id="ARBA00022679"/>
    </source>
</evidence>
<dbReference type="Pfam" id="PF07568">
    <property type="entry name" value="HisKA_2"/>
    <property type="match status" value="1"/>
</dbReference>
<dbReference type="GO" id="GO:0005524">
    <property type="term" value="F:ATP binding"/>
    <property type="evidence" value="ECO:0007669"/>
    <property type="project" value="UniProtKB-KW"/>
</dbReference>
<proteinExistence type="predicted"/>
<evidence type="ECO:0000256" key="8">
    <source>
        <dbReference type="SAM" id="Phobius"/>
    </source>
</evidence>
<keyword evidence="8" id="KW-0812">Transmembrane</keyword>
<dbReference type="Proteomes" id="UP000276407">
    <property type="component" value="Chromosome 1"/>
</dbReference>